<dbReference type="InterPro" id="IPR014755">
    <property type="entry name" value="Cu-Rt/internalin_Ig-like"/>
</dbReference>
<proteinExistence type="predicted"/>
<dbReference type="InterPro" id="IPR014756">
    <property type="entry name" value="Ig_E-set"/>
</dbReference>
<dbReference type="GO" id="GO:0005507">
    <property type="term" value="F:copper ion binding"/>
    <property type="evidence" value="ECO:0007669"/>
    <property type="project" value="InterPro"/>
</dbReference>
<evidence type="ECO:0000259" key="3">
    <source>
        <dbReference type="Pfam" id="PF04234"/>
    </source>
</evidence>
<organism evidence="4 5">
    <name type="scientific">Lichenicoccus roseus</name>
    <dbReference type="NCBI Taxonomy" id="2683649"/>
    <lineage>
        <taxon>Bacteria</taxon>
        <taxon>Pseudomonadati</taxon>
        <taxon>Pseudomonadota</taxon>
        <taxon>Alphaproteobacteria</taxon>
        <taxon>Acetobacterales</taxon>
        <taxon>Acetobacteraceae</taxon>
        <taxon>Lichenicoccus</taxon>
    </lineage>
</organism>
<dbReference type="EMBL" id="VCDI01000008">
    <property type="protein sequence ID" value="TLU71114.1"/>
    <property type="molecule type" value="Genomic_DNA"/>
</dbReference>
<dbReference type="Pfam" id="PF04234">
    <property type="entry name" value="CopC"/>
    <property type="match status" value="1"/>
</dbReference>
<keyword evidence="1" id="KW-0732">Signal</keyword>
<evidence type="ECO:0000313" key="4">
    <source>
        <dbReference type="EMBL" id="TLU71114.1"/>
    </source>
</evidence>
<feature type="domain" description="CopC" evidence="3">
    <location>
        <begin position="67"/>
        <end position="159"/>
    </location>
</feature>
<dbReference type="GO" id="GO:0046688">
    <property type="term" value="P:response to copper ion"/>
    <property type="evidence" value="ECO:0007669"/>
    <property type="project" value="InterPro"/>
</dbReference>
<comment type="caution">
    <text evidence="4">The sequence shown here is derived from an EMBL/GenBank/DDBJ whole genome shotgun (WGS) entry which is preliminary data.</text>
</comment>
<reference evidence="4 5" key="1">
    <citation type="submission" date="2019-05" db="EMBL/GenBank/DDBJ databases">
        <authorList>
            <person name="Pankratov T."/>
            <person name="Grouzdev D."/>
        </authorList>
    </citation>
    <scope>NUCLEOTIDE SEQUENCE [LARGE SCALE GENOMIC DNA]</scope>
    <source>
        <strain evidence="4 5">KEBCLARHB70R</strain>
    </source>
</reference>
<evidence type="ECO:0000256" key="1">
    <source>
        <dbReference type="ARBA" id="ARBA00022729"/>
    </source>
</evidence>
<dbReference type="OrthoDB" id="9796814at2"/>
<sequence>MIVLLPPITYASRSSFPREGSGNSLRSGYATRREELPLSKIHRSHRHLLTICAFLAGLILAPAAEAHAHLMVSHPVADATGGPPGDIELRFSEAPLAMLSSIELRTATGEDIPVSSKDMGKNMLVVVPQRPLKSGSYTVKWHVVTADTHRTQGTFAFIVR</sequence>
<accession>A0A5R9J0B2</accession>
<name>A0A5R9J0B2_9PROT</name>
<dbReference type="AlphaFoldDB" id="A0A5R9J0B2"/>
<keyword evidence="5" id="KW-1185">Reference proteome</keyword>
<evidence type="ECO:0000256" key="2">
    <source>
        <dbReference type="ARBA" id="ARBA00023008"/>
    </source>
</evidence>
<dbReference type="Proteomes" id="UP000305654">
    <property type="component" value="Unassembled WGS sequence"/>
</dbReference>
<dbReference type="SUPFAM" id="SSF81296">
    <property type="entry name" value="E set domains"/>
    <property type="match status" value="1"/>
</dbReference>
<dbReference type="GO" id="GO:0042597">
    <property type="term" value="C:periplasmic space"/>
    <property type="evidence" value="ECO:0007669"/>
    <property type="project" value="InterPro"/>
</dbReference>
<gene>
    <name evidence="4" type="ORF">FE263_18235</name>
</gene>
<protein>
    <submittedName>
        <fullName evidence="4">Copper resistance protein CopC</fullName>
    </submittedName>
</protein>
<dbReference type="Gene3D" id="2.60.40.1220">
    <property type="match status" value="1"/>
</dbReference>
<dbReference type="InterPro" id="IPR007348">
    <property type="entry name" value="CopC_dom"/>
</dbReference>
<evidence type="ECO:0000313" key="5">
    <source>
        <dbReference type="Proteomes" id="UP000305654"/>
    </source>
</evidence>
<keyword evidence="2" id="KW-0186">Copper</keyword>